<sequence>MAAKQYYQQESAKLRNQVQMLQNTNRHLVGDSVENLSLKELKQLESRREKGIVKISARKRSITKCFFPTGPFAGLDMKCFFPGGLQMLEAHRQILTTELNLGYQLEPPSGDDVYNPHQF</sequence>
<dbReference type="OrthoDB" id="1898716at2759"/>
<dbReference type="STRING" id="4540.A0A3L6T6H1"/>
<proteinExistence type="predicted"/>
<feature type="domain" description="K-box" evidence="1">
    <location>
        <begin position="4"/>
        <end position="105"/>
    </location>
</feature>
<dbReference type="PROSITE" id="PS51297">
    <property type="entry name" value="K_BOX"/>
    <property type="match status" value="1"/>
</dbReference>
<dbReference type="Pfam" id="PF01486">
    <property type="entry name" value="K-box"/>
    <property type="match status" value="1"/>
</dbReference>
<gene>
    <name evidence="2" type="ORF">C2845_PM03G29340</name>
</gene>
<dbReference type="GO" id="GO:0003700">
    <property type="term" value="F:DNA-binding transcription factor activity"/>
    <property type="evidence" value="ECO:0007669"/>
    <property type="project" value="InterPro"/>
</dbReference>
<dbReference type="EMBL" id="PQIB02000002">
    <property type="protein sequence ID" value="RLN33784.1"/>
    <property type="molecule type" value="Genomic_DNA"/>
</dbReference>
<evidence type="ECO:0000313" key="2">
    <source>
        <dbReference type="EMBL" id="RLN33784.1"/>
    </source>
</evidence>
<evidence type="ECO:0000259" key="1">
    <source>
        <dbReference type="PROSITE" id="PS51297"/>
    </source>
</evidence>
<dbReference type="Proteomes" id="UP000275267">
    <property type="component" value="Unassembled WGS sequence"/>
</dbReference>
<dbReference type="AlphaFoldDB" id="A0A3L6T6H1"/>
<comment type="caution">
    <text evidence="2">The sequence shown here is derived from an EMBL/GenBank/DDBJ whole genome shotgun (WGS) entry which is preliminary data.</text>
</comment>
<reference evidence="3" key="1">
    <citation type="journal article" date="2019" name="Nat. Commun.">
        <title>The genome of broomcorn millet.</title>
        <authorList>
            <person name="Zou C."/>
            <person name="Miki D."/>
            <person name="Li D."/>
            <person name="Tang Q."/>
            <person name="Xiao L."/>
            <person name="Rajput S."/>
            <person name="Deng P."/>
            <person name="Jia W."/>
            <person name="Huang R."/>
            <person name="Zhang M."/>
            <person name="Sun Y."/>
            <person name="Hu J."/>
            <person name="Fu X."/>
            <person name="Schnable P.S."/>
            <person name="Li F."/>
            <person name="Zhang H."/>
            <person name="Feng B."/>
            <person name="Zhu X."/>
            <person name="Liu R."/>
            <person name="Schnable J.C."/>
            <person name="Zhu J.-K."/>
            <person name="Zhang H."/>
        </authorList>
    </citation>
    <scope>NUCLEOTIDE SEQUENCE [LARGE SCALE GENOMIC DNA]</scope>
</reference>
<evidence type="ECO:0000313" key="3">
    <source>
        <dbReference type="Proteomes" id="UP000275267"/>
    </source>
</evidence>
<protein>
    <submittedName>
        <fullName evidence="2">Zea AGAMOUS homolog2 isoform X3</fullName>
    </submittedName>
</protein>
<organism evidence="2 3">
    <name type="scientific">Panicum miliaceum</name>
    <name type="common">Proso millet</name>
    <name type="synonym">Broomcorn millet</name>
    <dbReference type="NCBI Taxonomy" id="4540"/>
    <lineage>
        <taxon>Eukaryota</taxon>
        <taxon>Viridiplantae</taxon>
        <taxon>Streptophyta</taxon>
        <taxon>Embryophyta</taxon>
        <taxon>Tracheophyta</taxon>
        <taxon>Spermatophyta</taxon>
        <taxon>Magnoliopsida</taxon>
        <taxon>Liliopsida</taxon>
        <taxon>Poales</taxon>
        <taxon>Poaceae</taxon>
        <taxon>PACMAD clade</taxon>
        <taxon>Panicoideae</taxon>
        <taxon>Panicodae</taxon>
        <taxon>Paniceae</taxon>
        <taxon>Panicinae</taxon>
        <taxon>Panicum</taxon>
        <taxon>Panicum sect. Panicum</taxon>
    </lineage>
</organism>
<name>A0A3L6T6H1_PANMI</name>
<accession>A0A3L6T6H1</accession>
<dbReference type="InterPro" id="IPR002487">
    <property type="entry name" value="TF_Kbox"/>
</dbReference>
<keyword evidence="3" id="KW-1185">Reference proteome</keyword>
<dbReference type="GO" id="GO:0005634">
    <property type="term" value="C:nucleus"/>
    <property type="evidence" value="ECO:0007669"/>
    <property type="project" value="InterPro"/>
</dbReference>